<protein>
    <submittedName>
        <fullName evidence="5">Uncharacterized protein LOC104602912 isoform X1</fullName>
    </submittedName>
</protein>
<organism evidence="4 5">
    <name type="scientific">Nelumbo nucifera</name>
    <name type="common">Sacred lotus</name>
    <dbReference type="NCBI Taxonomy" id="4432"/>
    <lineage>
        <taxon>Eukaryota</taxon>
        <taxon>Viridiplantae</taxon>
        <taxon>Streptophyta</taxon>
        <taxon>Embryophyta</taxon>
        <taxon>Tracheophyta</taxon>
        <taxon>Spermatophyta</taxon>
        <taxon>Magnoliopsida</taxon>
        <taxon>Proteales</taxon>
        <taxon>Nelumbonaceae</taxon>
        <taxon>Nelumbo</taxon>
    </lineage>
</organism>
<dbReference type="Proteomes" id="UP000189703">
    <property type="component" value="Unplaced"/>
</dbReference>
<evidence type="ECO:0000313" key="4">
    <source>
        <dbReference type="Proteomes" id="UP000189703"/>
    </source>
</evidence>
<feature type="domain" description="DUF3741" evidence="3">
    <location>
        <begin position="98"/>
        <end position="123"/>
    </location>
</feature>
<dbReference type="Pfam" id="PF14309">
    <property type="entry name" value="DUF4378"/>
    <property type="match status" value="1"/>
</dbReference>
<dbReference type="RefSeq" id="XP_010265080.1">
    <property type="nucleotide sequence ID" value="XM_010266778.2"/>
</dbReference>
<feature type="compositionally biased region" description="Polar residues" evidence="1">
    <location>
        <begin position="129"/>
        <end position="151"/>
    </location>
</feature>
<dbReference type="Pfam" id="PF14383">
    <property type="entry name" value="VARLMGL"/>
    <property type="match status" value="1"/>
</dbReference>
<dbReference type="PANTHER" id="PTHR21726">
    <property type="entry name" value="PHOSPHATIDYLINOSITOL N-ACETYLGLUCOSAMINYLTRANSFERASE SUBUNIT P DOWN SYNDROME CRITICAL REGION PROTEIN 5 -RELATED"/>
    <property type="match status" value="1"/>
</dbReference>
<name>A0A1U8AQ74_NELNU</name>
<dbReference type="eggNOG" id="ENOG502QQ6N">
    <property type="taxonomic scope" value="Eukaryota"/>
</dbReference>
<feature type="domain" description="DUF4378" evidence="2">
    <location>
        <begin position="833"/>
        <end position="990"/>
    </location>
</feature>
<evidence type="ECO:0000259" key="3">
    <source>
        <dbReference type="Pfam" id="PF14383"/>
    </source>
</evidence>
<feature type="region of interest" description="Disordered" evidence="1">
    <location>
        <begin position="429"/>
        <end position="450"/>
    </location>
</feature>
<dbReference type="GeneID" id="104602912"/>
<feature type="compositionally biased region" description="Polar residues" evidence="1">
    <location>
        <begin position="323"/>
        <end position="337"/>
    </location>
</feature>
<reference evidence="5" key="1">
    <citation type="submission" date="2025-08" db="UniProtKB">
        <authorList>
            <consortium name="RefSeq"/>
        </authorList>
    </citation>
    <scope>IDENTIFICATION</scope>
</reference>
<dbReference type="OrthoDB" id="1928505at2759"/>
<feature type="region of interest" description="Disordered" evidence="1">
    <location>
        <begin position="486"/>
        <end position="524"/>
    </location>
</feature>
<dbReference type="InterPro" id="IPR032795">
    <property type="entry name" value="DUF3741-assoc"/>
</dbReference>
<feature type="region of interest" description="Disordered" evidence="1">
    <location>
        <begin position="320"/>
        <end position="352"/>
    </location>
</feature>
<dbReference type="InterPro" id="IPR025486">
    <property type="entry name" value="DUF4378"/>
</dbReference>
<gene>
    <name evidence="5" type="primary">LOC104602912</name>
</gene>
<feature type="region of interest" description="Disordered" evidence="1">
    <location>
        <begin position="119"/>
        <end position="152"/>
    </location>
</feature>
<evidence type="ECO:0000313" key="5">
    <source>
        <dbReference type="RefSeq" id="XP_010265080.1"/>
    </source>
</evidence>
<dbReference type="KEGG" id="nnu:104602912"/>
<evidence type="ECO:0000259" key="2">
    <source>
        <dbReference type="Pfam" id="PF14309"/>
    </source>
</evidence>
<dbReference type="OMA" id="IAYEILW"/>
<accession>A0A1U8AQ74</accession>
<dbReference type="FunCoup" id="A0A1U8AQ74">
    <property type="interactions" value="502"/>
</dbReference>
<evidence type="ECO:0000256" key="1">
    <source>
        <dbReference type="SAM" id="MobiDB-lite"/>
    </source>
</evidence>
<proteinExistence type="predicted"/>
<sequence length="1006" mass="111328">MNDTSGKTCSTLAISEKRPQRPGGCVGIFFQLFDWNRRLAKKKLFSKKLLPPARAKRASKKFNGDEKLPMAKLLLIADENRGGFPNSKKTELDTIYSERNHEMRQPGLVARLMGLESMPTVRRDKAKKPTSSDFSPNQEKKYTNNPSNRSSELFRCDNEDSNLEKCQTKMEARPQKLQKTRLFERRSVNRFGAEALQFKGVLSRSKKHQQKLVSPVKSPRILSGRNAARLMEAATKILEPGLQSTSRAKCTLTYTPSLHRPPRDEIMIEGTTVVPLDHSKQSENFVSAAKPLKGQASCKSCGNLLDVVDFRSSVEEQEPGFASSFSDLSNSPPQGSGKSKPRSPISSLDQKRDMVVLKNQERQVSVAAHSKANMHIRTENITDRRPPFRENQDNSCMMGQRYKSQKDVPASTVIKQRTQRQNQVLTMKDRVPPRPKTNNLQGRRYMSGGDVVNRTKGFASLNRNANCQTRPRMPSRVLDNRKVVNTEGNACDGQDGSPSRLKPSIRKRRPLNGSGQVGKAGSVSCIVKQRNTNGKGVELNTGIVNRSHIKSGSPSKAGVGTTGGKGNEIVSFMFSSPMRQIISSSSPTQMEKRRGQGELIGSSVSQQKKQILDTNYGNPSPRTSPLKLDALGVLLEQKLKELTCQERDESIGGTASGRTTASILQELISALTAVGPISQECPDNSIGIDEGSSSCYSSPKSSELTSAHGQAFKTNRKLQVEGGQVGLLHSNDTDHPSPGSVLEACFSNDSCYSGSLDDSSGHNLHSESMGCSYDQSQPSSLIDADLSDSATSFNMRRAGYEVAIDSTGILSRIFHSIDLANIGLTGTKLDDAREVIMHAELMFGNITLSHADGMASFLTGPLLDKLDALADTFWRSYSCNLSFKEAKEGFLLRSFHFDCIIECLDSKYSHYCKSGYKTWAKLPLHMSRELLLQEVYDEVRRWSDFAGKIPDEIIEREMSHALGKWTDFEIEAFEAGTEVELDILDILMDEIVMDLWQCGATFSWIL</sequence>
<dbReference type="PANTHER" id="PTHR21726:SF61">
    <property type="entry name" value="DNAA INITIATOR-ASSOCIATING PROTEIN"/>
    <property type="match status" value="1"/>
</dbReference>
<dbReference type="InParanoid" id="A0A1U8AQ74"/>
<dbReference type="AlphaFoldDB" id="A0A1U8AQ74"/>
<keyword evidence="4" id="KW-1185">Reference proteome</keyword>